<reference evidence="1 2" key="1">
    <citation type="journal article" date="2021" name="Appl. Environ. Microbiol.">
        <title>Genetic linkage and physical mapping for an oyster mushroom Pleurotus cornucopiae and QTL analysis for the trait cap color.</title>
        <authorList>
            <person name="Zhang Y."/>
            <person name="Gao W."/>
            <person name="Sonnenberg A."/>
            <person name="Chen Q."/>
            <person name="Zhang J."/>
            <person name="Huang C."/>
        </authorList>
    </citation>
    <scope>NUCLEOTIDE SEQUENCE [LARGE SCALE GENOMIC DNA]</scope>
    <source>
        <strain evidence="1">CCMSSC00406</strain>
    </source>
</reference>
<comment type="caution">
    <text evidence="1">The sequence shown here is derived from an EMBL/GenBank/DDBJ whole genome shotgun (WGS) entry which is preliminary data.</text>
</comment>
<organism evidence="1 2">
    <name type="scientific">Pleurotus cornucopiae</name>
    <name type="common">Cornucopia mushroom</name>
    <dbReference type="NCBI Taxonomy" id="5321"/>
    <lineage>
        <taxon>Eukaryota</taxon>
        <taxon>Fungi</taxon>
        <taxon>Dikarya</taxon>
        <taxon>Basidiomycota</taxon>
        <taxon>Agaricomycotina</taxon>
        <taxon>Agaricomycetes</taxon>
        <taxon>Agaricomycetidae</taxon>
        <taxon>Agaricales</taxon>
        <taxon>Pleurotineae</taxon>
        <taxon>Pleurotaceae</taxon>
        <taxon>Pleurotus</taxon>
    </lineage>
</organism>
<keyword evidence="2" id="KW-1185">Reference proteome</keyword>
<dbReference type="EMBL" id="WQMT02000009">
    <property type="protein sequence ID" value="KAG9219633.1"/>
    <property type="molecule type" value="Genomic_DNA"/>
</dbReference>
<sequence>MSGEGSNQDGNLLEARVVGLETNVNEILELLRTAASNPPPPPPVPPVAPAIPAAPAAPAAPLAQGVPPFVPYVPPPTANASIGTLSIPDFFPDVEAAIVVSIGKHEFKPQQLGKLIPSVNSKATTTTYALEDGALRATETAPIKDLPDFSSFMRALGVYFQVLYRYVGTTGSIQAITDVAVSTQSYSNLLHEYSRYFAYPAILTYHIAHHSRRIREMLRGDYSLWGDEDCALVGPLHQSNMFQEVKPASTSRSKASSPATPPRDVSTQTCNRFNDGKCSTTPCKSGRIHKTRGTHPESFPRPRLQDEQPVPIPSPTPVPTPIIAPPLIPTPLSLFPPGPIPPTRPNTDPRCNRASLRTNDDVPVKSTLVYSQWAHYLADYPDSEYVQALLHIIQYGAAIGFAGEDKTQTCRNLKTAIDHPDVINKDMNILHANNRIHGPLSSPPHPAFRASPLGTVTRKRFPNKFRVINHLSWPPGDSVNDGIPDSEGHIVYEAVFQAIRTIRRLGRGSLLAKLDLKDAFRHIPLRAADYHLIGCFWNDAFYEYMVLIFGLKSAPYIFNLFAEALHWIIQRHIPAELKHYLDDFLPIFAPNTPLSLANDAVAWMQALGNSLGLTFQPEKTVWPTTRLEFLGIELDTDAMEARLPDDKLRYLKELLSLWSSKSSCNLHELQELTGFLHFASQVIPYSRAFLRRLIRFSTTFSTPHSRRHIPRYARCDLRWWSTYASSWNGVTLIDPPSTQHHLFTDASGTKGLGGIYNNHWFSTRVPRRFRGSKRDIQFKELYAVLQAILRWGHLWRHSHVHFHVDNQAVVAALSDHTNRSPHLVKLLQLILMLAAAMEFSFSSSWLSSSDNALADAASRFQYARLFSLAPDLDTQPSSVNPRTLGIKRTLSTQGSSHSTSGMVSRPAPGPLTALVRNRFSNWSEHAPPSSTVMAPASQQLNAASWSGSPTSEHAVFSPRQLNPTSPPGIKRYHGERERNPKLPITFPILFKLTSLPYTSFDDVVFITAAKLAYAGFLRCGEFTIDKPNSFDPNIHVTRSSIRFIPSSLQPDHVILTLPASKTDPFRKGVTIYIASAPNSPSTCPVSALLHLFTLDPRPLISPLFITSDHSPLTRSRFIARLRLALLNAGLQPQGYSGHSFRRGAASAAAAAGFLDHEIQQLGRWRSDAYRLYIDTPKDRILNLSSRLHMADPHASSFEPPVLPFAPSLA</sequence>
<evidence type="ECO:0000313" key="2">
    <source>
        <dbReference type="Proteomes" id="UP000824881"/>
    </source>
</evidence>
<gene>
    <name evidence="1" type="ORF">CCMSSC00406_0006045</name>
</gene>
<dbReference type="Proteomes" id="UP000824881">
    <property type="component" value="Unassembled WGS sequence"/>
</dbReference>
<evidence type="ECO:0000313" key="1">
    <source>
        <dbReference type="EMBL" id="KAG9219633.1"/>
    </source>
</evidence>
<accession>A0ACB7IPU1</accession>
<proteinExistence type="predicted"/>
<name>A0ACB7IPU1_PLECO</name>
<protein>
    <submittedName>
        <fullName evidence="1">Uncharacterized protein</fullName>
    </submittedName>
</protein>